<feature type="transmembrane region" description="Helical" evidence="1">
    <location>
        <begin position="180"/>
        <end position="210"/>
    </location>
</feature>
<feature type="transmembrane region" description="Helical" evidence="1">
    <location>
        <begin position="356"/>
        <end position="371"/>
    </location>
</feature>
<reference evidence="2 3" key="1">
    <citation type="journal article" date="2009" name="J. Bacteriol.">
        <title>Complete genome sequence of Macrococcus caseolyticus strain JCSCS5402, reflecting the ancestral genome of the human-pathogenic staphylococci.</title>
        <authorList>
            <person name="Baba T."/>
            <person name="Kuwahara-Arai K."/>
            <person name="Uchiyama I."/>
            <person name="Takeuchi F."/>
            <person name="Ito T."/>
            <person name="Hiramatsu K."/>
        </authorList>
    </citation>
    <scope>NUCLEOTIDE SEQUENCE [LARGE SCALE GENOMIC DNA]</scope>
    <source>
        <strain evidence="2 3">JCSC5402</strain>
    </source>
</reference>
<evidence type="ECO:0000256" key="1">
    <source>
        <dbReference type="SAM" id="Phobius"/>
    </source>
</evidence>
<gene>
    <name evidence="2" type="ordered locus">MCCL_0672</name>
</gene>
<evidence type="ECO:0000313" key="3">
    <source>
        <dbReference type="Proteomes" id="UP000001383"/>
    </source>
</evidence>
<feature type="transmembrane region" description="Helical" evidence="1">
    <location>
        <begin position="25"/>
        <end position="42"/>
    </location>
</feature>
<name>B9EAW8_MACCJ</name>
<proteinExistence type="predicted"/>
<feature type="transmembrane region" description="Helical" evidence="1">
    <location>
        <begin position="297"/>
        <end position="317"/>
    </location>
</feature>
<dbReference type="AlphaFoldDB" id="B9EAW8"/>
<evidence type="ECO:0000313" key="2">
    <source>
        <dbReference type="EMBL" id="BAH17379.1"/>
    </source>
</evidence>
<sequence length="383" mass="45189">MFIGIFILLYSSVMLFFINTKEIKYIIFSIINLLIYILILYYHHRIKSLPTSGNDDIRFERLALNYYDAWINGYTPNVFQNSTFYSQMIASFYYLFGYNSYIPGLLNILIHLMSILILIKICEILLDNKVYTLIILTLYAYNPFHISYTIITMREISIIFLILCFIYCIIKYHITKKNKYILFSIFSSILASLFHIGLLTTLFFIAIYILIFSKIKILTKVIFSSTLFLVFASLLIVSNDTKLQILDKGREDVEMYRTDYIISKPSNIIEYPIYIIKKSYYLLAKPFVMDIKGIPDLIAYAEKLLYVVPLILALIFYKRLIKNKPIIILIFFCLFLSIVFGIGTENYGTGIRHREKFVFLLYIIPFYILSEKRRVRIKSEKHV</sequence>
<dbReference type="EMBL" id="AP009484">
    <property type="protein sequence ID" value="BAH17379.1"/>
    <property type="molecule type" value="Genomic_DNA"/>
</dbReference>
<feature type="transmembrane region" description="Helical" evidence="1">
    <location>
        <begin position="92"/>
        <end position="119"/>
    </location>
</feature>
<organism evidence="2 3">
    <name type="scientific">Macrococcus caseolyticus (strain JCSC5402)</name>
    <name type="common">Macrococcoides caseolyticum</name>
    <dbReference type="NCBI Taxonomy" id="458233"/>
    <lineage>
        <taxon>Bacteria</taxon>
        <taxon>Bacillati</taxon>
        <taxon>Bacillota</taxon>
        <taxon>Bacilli</taxon>
        <taxon>Bacillales</taxon>
        <taxon>Staphylococcaceae</taxon>
        <taxon>Macrococcoides</taxon>
    </lineage>
</organism>
<feature type="transmembrane region" description="Helical" evidence="1">
    <location>
        <begin position="131"/>
        <end position="151"/>
    </location>
</feature>
<feature type="transmembrane region" description="Helical" evidence="1">
    <location>
        <begin position="326"/>
        <end position="344"/>
    </location>
</feature>
<keyword evidence="1" id="KW-0812">Transmembrane</keyword>
<feature type="transmembrane region" description="Helical" evidence="1">
    <location>
        <begin position="217"/>
        <end position="237"/>
    </location>
</feature>
<protein>
    <recommendedName>
        <fullName evidence="4">Glycosyltransferase RgtA/B/C/D-like domain-containing protein</fullName>
    </recommendedName>
</protein>
<keyword evidence="1" id="KW-0472">Membrane</keyword>
<feature type="transmembrane region" description="Helical" evidence="1">
    <location>
        <begin position="158"/>
        <end position="174"/>
    </location>
</feature>
<keyword evidence="1" id="KW-1133">Transmembrane helix</keyword>
<accession>B9EAW8</accession>
<dbReference type="Proteomes" id="UP000001383">
    <property type="component" value="Chromosome"/>
</dbReference>
<dbReference type="KEGG" id="mcl:MCCL_0672"/>
<dbReference type="eggNOG" id="COG5305">
    <property type="taxonomic scope" value="Bacteria"/>
</dbReference>
<dbReference type="STRING" id="458233.MCCL_0672"/>
<dbReference type="HOGENOM" id="CLU_048077_0_0_9"/>
<evidence type="ECO:0008006" key="4">
    <source>
        <dbReference type="Google" id="ProtNLM"/>
    </source>
</evidence>